<evidence type="ECO:0000313" key="8">
    <source>
        <dbReference type="Proteomes" id="UP000431462"/>
    </source>
</evidence>
<dbReference type="GO" id="GO:0047545">
    <property type="term" value="F:(S)-2-hydroxyglutarate dehydrogenase activity"/>
    <property type="evidence" value="ECO:0007669"/>
    <property type="project" value="TreeGrafter"/>
</dbReference>
<gene>
    <name evidence="7" type="ORF">FH752_12310</name>
</gene>
<accession>A0A844I0V5</accession>
<proteinExistence type="inferred from homology"/>
<sequence length="381" mass="41152">MLSAFSGEGRLSVSTEVLETQTVVIGAGVVGLAIARVLARACHNVIVLESAGRFGEGISSRNSEVIHAGIYYPEGSLKAELCVAGRQRLYEYCQTRKVDHRKCGKWIVAADESQNGKLKDIQAAAARNGVELTVHEADRLAREIPEVRASSGLWSPGTGIIDSHGLMLSLLGELEDAGGQLVLRSPVVAAESENHWHRLHVGGDHPLTLKAKNVINAAGLAAVPLAKTWAGLPDDFKPEQWFARGVYFSYSGQTPFKTLIYPVPEPGGLGVHLTLDLAGQARFGPDVEWIETEDYTVDPNRQETFARGIRQWWPGLDPARLQPAYAGIRPKLVGPDGGFADFRIDGPEDHGLPGLVNLFGIESPGLTSCLAIADFVKRKLN</sequence>
<protein>
    <submittedName>
        <fullName evidence="7">NAD(P)/FAD-dependent oxidoreductase</fullName>
    </submittedName>
</protein>
<dbReference type="InterPro" id="IPR036188">
    <property type="entry name" value="FAD/NAD-bd_sf"/>
</dbReference>
<dbReference type="SUPFAM" id="SSF51905">
    <property type="entry name" value="FAD/NAD(P)-binding domain"/>
    <property type="match status" value="1"/>
</dbReference>
<keyword evidence="2" id="KW-0285">Flavoprotein</keyword>
<keyword evidence="3" id="KW-0274">FAD</keyword>
<dbReference type="PANTHER" id="PTHR43104:SF4">
    <property type="entry name" value="L-2-HYDROXYGLUTARATE DEHYDROGENASE, MITOCHONDRIAL"/>
    <property type="match status" value="1"/>
</dbReference>
<comment type="similarity">
    <text evidence="5">Belongs to the L2HGDH family.</text>
</comment>
<dbReference type="Proteomes" id="UP000431462">
    <property type="component" value="Unassembled WGS sequence"/>
</dbReference>
<keyword evidence="4" id="KW-0560">Oxidoreductase</keyword>
<dbReference type="InterPro" id="IPR006076">
    <property type="entry name" value="FAD-dep_OxRdtase"/>
</dbReference>
<evidence type="ECO:0000256" key="4">
    <source>
        <dbReference type="ARBA" id="ARBA00023002"/>
    </source>
</evidence>
<evidence type="ECO:0000256" key="2">
    <source>
        <dbReference type="ARBA" id="ARBA00022630"/>
    </source>
</evidence>
<dbReference type="PANTHER" id="PTHR43104">
    <property type="entry name" value="L-2-HYDROXYGLUTARATE DEHYDROGENASE, MITOCHONDRIAL"/>
    <property type="match status" value="1"/>
</dbReference>
<dbReference type="Gene3D" id="3.30.9.10">
    <property type="entry name" value="D-Amino Acid Oxidase, subunit A, domain 2"/>
    <property type="match status" value="1"/>
</dbReference>
<dbReference type="AlphaFoldDB" id="A0A844I0V5"/>
<name>A0A844I0V5_9GAMM</name>
<evidence type="ECO:0000259" key="6">
    <source>
        <dbReference type="Pfam" id="PF01266"/>
    </source>
</evidence>
<evidence type="ECO:0000256" key="5">
    <source>
        <dbReference type="ARBA" id="ARBA00037941"/>
    </source>
</evidence>
<organism evidence="7 8">
    <name type="scientific">Marinobacter adhaerens</name>
    <dbReference type="NCBI Taxonomy" id="1033846"/>
    <lineage>
        <taxon>Bacteria</taxon>
        <taxon>Pseudomonadati</taxon>
        <taxon>Pseudomonadota</taxon>
        <taxon>Gammaproteobacteria</taxon>
        <taxon>Pseudomonadales</taxon>
        <taxon>Marinobacteraceae</taxon>
        <taxon>Marinobacter</taxon>
    </lineage>
</organism>
<evidence type="ECO:0000256" key="3">
    <source>
        <dbReference type="ARBA" id="ARBA00022827"/>
    </source>
</evidence>
<evidence type="ECO:0000313" key="7">
    <source>
        <dbReference type="EMBL" id="MTI99394.1"/>
    </source>
</evidence>
<dbReference type="EMBL" id="VENC01000012">
    <property type="protein sequence ID" value="MTI99394.1"/>
    <property type="molecule type" value="Genomic_DNA"/>
</dbReference>
<reference evidence="7 8" key="1">
    <citation type="submission" date="2019-06" db="EMBL/GenBank/DDBJ databases">
        <title>Enrichment of Autotrophic Halophilic Microorganisms from Red Sea Brine Pool Using Microbial Electrosynthesis System.</title>
        <authorList>
            <person name="Alqahtani M.F."/>
            <person name="Bajracharya S."/>
            <person name="Katuri K.P."/>
            <person name="Ali M."/>
            <person name="Saikaly P.E."/>
        </authorList>
    </citation>
    <scope>NUCLEOTIDE SEQUENCE [LARGE SCALE GENOMIC DNA]</scope>
    <source>
        <strain evidence="7">MES15</strain>
    </source>
</reference>
<comment type="caution">
    <text evidence="7">The sequence shown here is derived from an EMBL/GenBank/DDBJ whole genome shotgun (WGS) entry which is preliminary data.</text>
</comment>
<dbReference type="Gene3D" id="3.50.50.60">
    <property type="entry name" value="FAD/NAD(P)-binding domain"/>
    <property type="match status" value="1"/>
</dbReference>
<dbReference type="Pfam" id="PF01266">
    <property type="entry name" value="DAO"/>
    <property type="match status" value="1"/>
</dbReference>
<evidence type="ECO:0000256" key="1">
    <source>
        <dbReference type="ARBA" id="ARBA00001974"/>
    </source>
</evidence>
<comment type="cofactor">
    <cofactor evidence="1">
        <name>FAD</name>
        <dbReference type="ChEBI" id="CHEBI:57692"/>
    </cofactor>
</comment>
<feature type="domain" description="FAD dependent oxidoreductase" evidence="6">
    <location>
        <begin position="23"/>
        <end position="374"/>
    </location>
</feature>